<dbReference type="AlphaFoldDB" id="A0A0S3TE74"/>
<feature type="compositionally biased region" description="Low complexity" evidence="1">
    <location>
        <begin position="190"/>
        <end position="201"/>
    </location>
</feature>
<name>A0A0S3TE74_PHAAN</name>
<dbReference type="PANTHER" id="PTHR33223">
    <property type="entry name" value="CCHC-TYPE DOMAIN-CONTAINING PROTEIN"/>
    <property type="match status" value="1"/>
</dbReference>
<proteinExistence type="predicted"/>
<dbReference type="EMBL" id="AP015318">
    <property type="protein sequence ID" value="BAU03365.1"/>
    <property type="molecule type" value="Genomic_DNA"/>
</dbReference>
<protein>
    <recommendedName>
        <fullName evidence="3">Retrotransposon gag domain-containing protein</fullName>
    </recommendedName>
</protein>
<feature type="region of interest" description="Disordered" evidence="1">
    <location>
        <begin position="183"/>
        <end position="208"/>
    </location>
</feature>
<organism evidence="2">
    <name type="scientific">Vigna angularis var. angularis</name>
    <dbReference type="NCBI Taxonomy" id="157739"/>
    <lineage>
        <taxon>Eukaryota</taxon>
        <taxon>Viridiplantae</taxon>
        <taxon>Streptophyta</taxon>
        <taxon>Embryophyta</taxon>
        <taxon>Tracheophyta</taxon>
        <taxon>Spermatophyta</taxon>
        <taxon>Magnoliopsida</taxon>
        <taxon>eudicotyledons</taxon>
        <taxon>Gunneridae</taxon>
        <taxon>Pentapetalae</taxon>
        <taxon>rosids</taxon>
        <taxon>fabids</taxon>
        <taxon>Fabales</taxon>
        <taxon>Fabaceae</taxon>
        <taxon>Papilionoideae</taxon>
        <taxon>50 kb inversion clade</taxon>
        <taxon>NPAAA clade</taxon>
        <taxon>indigoferoid/millettioid clade</taxon>
        <taxon>Phaseoleae</taxon>
        <taxon>Vigna</taxon>
    </lineage>
</organism>
<evidence type="ECO:0000256" key="1">
    <source>
        <dbReference type="SAM" id="MobiDB-lite"/>
    </source>
</evidence>
<reference evidence="2" key="1">
    <citation type="journal article" date="2015" name="Sci. Rep.">
        <title>The power of single molecule real-time sequencing technology in the de novo assembly of a eukaryotic genome.</title>
        <authorList>
            <person name="Sakai H."/>
            <person name="Naito K."/>
            <person name="Ogiso-Tanaka E."/>
            <person name="Takahashi Y."/>
            <person name="Iseki K."/>
            <person name="Muto C."/>
            <person name="Satou K."/>
            <person name="Teruya K."/>
            <person name="Shiroma A."/>
            <person name="Shimoji M."/>
            <person name="Hirano T."/>
            <person name="Itoh T."/>
            <person name="Kaga A."/>
            <person name="Tomooka N."/>
        </authorList>
    </citation>
    <scope>NUCLEOTIDE SEQUENCE</scope>
</reference>
<sequence length="244" mass="27932">MSTYFDYVNTASFACASNYDSPSACYSDFNSADFYAENNMTHPPTSESSLWEPVPPNDDGDHLVLTTGLMNLLPKFYGLADECPHEHLDRFYRICSLMKLPNVPDDLVFLRAFPHSLERAAKDWKDSLPPGSITRWEDLEHKFLSKFSHVQDGYDNGLGWNDPTLGWYNAPQHQYQEPPFQSTFMPPPVQQYQSQQYDASAETTPQPSISEPTLQELLEQLTMQNLQFQQETRAFIQSLNDQIG</sequence>
<gene>
    <name evidence="2" type="primary">Vigan.UMG087500</name>
    <name evidence="2" type="ORF">VIGAN_UM087500</name>
</gene>
<dbReference type="PANTHER" id="PTHR33223:SF6">
    <property type="entry name" value="CCHC-TYPE DOMAIN-CONTAINING PROTEIN"/>
    <property type="match status" value="1"/>
</dbReference>
<accession>A0A0S3TE74</accession>
<evidence type="ECO:0000313" key="2">
    <source>
        <dbReference type="EMBL" id="BAU03365.1"/>
    </source>
</evidence>
<evidence type="ECO:0008006" key="3">
    <source>
        <dbReference type="Google" id="ProtNLM"/>
    </source>
</evidence>